<organism evidence="10 11">
    <name type="scientific">Amycolatopsis antarctica</name>
    <dbReference type="NCBI Taxonomy" id="1854586"/>
    <lineage>
        <taxon>Bacteria</taxon>
        <taxon>Bacillati</taxon>
        <taxon>Actinomycetota</taxon>
        <taxon>Actinomycetes</taxon>
        <taxon>Pseudonocardiales</taxon>
        <taxon>Pseudonocardiaceae</taxon>
        <taxon>Amycolatopsis</taxon>
    </lineage>
</organism>
<feature type="binding site" evidence="7">
    <location>
        <position position="218"/>
    </location>
    <ligand>
        <name>L-aspartate</name>
        <dbReference type="ChEBI" id="CHEBI:29991"/>
    </ligand>
</feature>
<comment type="subunit">
    <text evidence="7">Homodimer.</text>
</comment>
<evidence type="ECO:0000256" key="6">
    <source>
        <dbReference type="ARBA" id="ARBA00023146"/>
    </source>
</evidence>
<keyword evidence="2 7" id="KW-0436">Ligase</keyword>
<dbReference type="InterPro" id="IPR002312">
    <property type="entry name" value="Asp/Asn-tRNA-synth_IIb"/>
</dbReference>
<dbReference type="Pfam" id="PF01336">
    <property type="entry name" value="tRNA_anti-codon"/>
    <property type="match status" value="1"/>
</dbReference>
<dbReference type="SUPFAM" id="SSF55681">
    <property type="entry name" value="Class II aaRS and biotin synthetases"/>
    <property type="match status" value="1"/>
</dbReference>
<evidence type="ECO:0000256" key="5">
    <source>
        <dbReference type="ARBA" id="ARBA00022917"/>
    </source>
</evidence>
<evidence type="ECO:0000256" key="2">
    <source>
        <dbReference type="ARBA" id="ARBA00022598"/>
    </source>
</evidence>
<dbReference type="Pfam" id="PF02938">
    <property type="entry name" value="GAD"/>
    <property type="match status" value="1"/>
</dbReference>
<dbReference type="HAMAP" id="MF_00044">
    <property type="entry name" value="Asp_tRNA_synth_type1"/>
    <property type="match status" value="1"/>
</dbReference>
<dbReference type="InterPro" id="IPR004365">
    <property type="entry name" value="NA-bd_OB_tRNA"/>
</dbReference>
<evidence type="ECO:0000256" key="8">
    <source>
        <dbReference type="SAM" id="MobiDB-lite"/>
    </source>
</evidence>
<dbReference type="Gene3D" id="2.40.50.140">
    <property type="entry name" value="Nucleic acid-binding proteins"/>
    <property type="match status" value="1"/>
</dbReference>
<evidence type="ECO:0000256" key="7">
    <source>
        <dbReference type="HAMAP-Rule" id="MF_00044"/>
    </source>
</evidence>
<sequence>MLRSHNVGTLRADHAGQTVTLTGWVARRRDHGGVIFIDLRDASGVAQIVFREGEMAERAHQLRSEYCLRVTGEVSARPEGNENTEIDTGAVEVYVTELEVLSEAAVLPFPIDERVDVGEEVRLKHRYLDLRRSGPAKAMRLRSEVNRAAREVLHAQDFVEVETPTMTRSTPEGARDFVIPARLRPGSWYALPQSPQLFKQLLMVGGLERYYQIARCYRDEDFRADRQPEFTQLDIEMSFVEQDDVIALGEDIVVALWKLVGADIPKPFRRITYAEAMARYGSDKPDLRLDLEITEHTEYFADTPFRVFQAPYVGSVVMKGGADQPRRTLDAWQDWAKQRGAKGLAYVLVGEDGTLGGPVAKNLSETEREGLAAAAGAEPGDCVFFAAGKPNDARALLGAARVEIGHRLGLIDENAWSFVWVVDFPLFQATADADDVAVGSGSWTALHHAFTSPTPEWIDSFEKDPGNALAYAYDIVCNGNEIGGGSIRIHRGDVQKRVFELMGIGEEEAQEKFGFLLDAFQFGPPPHGGVAFGWDRIVMLLAGADSLRDVIAFPKTGGGYDPLTAAPAPITAEQRKEAGVDAKPAPAK</sequence>
<dbReference type="Pfam" id="PF00152">
    <property type="entry name" value="tRNA-synt_2"/>
    <property type="match status" value="1"/>
</dbReference>
<dbReference type="CDD" id="cd04317">
    <property type="entry name" value="EcAspRS_like_N"/>
    <property type="match status" value="1"/>
</dbReference>
<comment type="function">
    <text evidence="7">Aspartyl-tRNA synthetase with relaxed tRNA specificity since it is able to aspartylate not only its cognate tRNA(Asp) but also tRNA(Asn). Reaction proceeds in two steps: L-aspartate is first activated by ATP to form Asp-AMP and then transferred to the acceptor end of tRNA(Asp/Asn).</text>
</comment>
<feature type="binding site" evidence="7">
    <location>
        <begin position="533"/>
        <end position="536"/>
    </location>
    <ligand>
        <name>ATP</name>
        <dbReference type="ChEBI" id="CHEBI:30616"/>
    </ligand>
</feature>
<feature type="region of interest" description="Disordered" evidence="8">
    <location>
        <begin position="564"/>
        <end position="588"/>
    </location>
</feature>
<gene>
    <name evidence="7" type="primary">aspS</name>
    <name evidence="10" type="ORF">CFN78_12460</name>
</gene>
<dbReference type="Gene3D" id="3.30.930.10">
    <property type="entry name" value="Bira Bifunctional Protein, Domain 2"/>
    <property type="match status" value="1"/>
</dbReference>
<dbReference type="EMBL" id="NKYE01000006">
    <property type="protein sequence ID" value="OZM73033.1"/>
    <property type="molecule type" value="Genomic_DNA"/>
</dbReference>
<dbReference type="AlphaFoldDB" id="A0A263D3J4"/>
<protein>
    <recommendedName>
        <fullName evidence="7">Aspartate--tRNA(Asp/Asn) ligase</fullName>
        <ecNumber evidence="7">6.1.1.23</ecNumber>
    </recommendedName>
    <alternativeName>
        <fullName evidence="7">Aspartyl-tRNA synthetase</fullName>
        <shortName evidence="7">AspRS</shortName>
    </alternativeName>
    <alternativeName>
        <fullName evidence="7">Non-discriminating aspartyl-tRNA synthetase</fullName>
        <shortName evidence="7">ND-AspRS</shortName>
    </alternativeName>
</protein>
<dbReference type="NCBIfam" id="NF001750">
    <property type="entry name" value="PRK00476.1"/>
    <property type="match status" value="1"/>
</dbReference>
<dbReference type="Proteomes" id="UP000242444">
    <property type="component" value="Unassembled WGS sequence"/>
</dbReference>
<comment type="catalytic activity">
    <reaction evidence="7">
        <text>tRNA(Asx) + L-aspartate + ATP = L-aspartyl-tRNA(Asx) + AMP + diphosphate</text>
        <dbReference type="Rhea" id="RHEA:18349"/>
        <dbReference type="Rhea" id="RHEA-COMP:9710"/>
        <dbReference type="Rhea" id="RHEA-COMP:9711"/>
        <dbReference type="ChEBI" id="CHEBI:29991"/>
        <dbReference type="ChEBI" id="CHEBI:30616"/>
        <dbReference type="ChEBI" id="CHEBI:33019"/>
        <dbReference type="ChEBI" id="CHEBI:78442"/>
        <dbReference type="ChEBI" id="CHEBI:78516"/>
        <dbReference type="ChEBI" id="CHEBI:456215"/>
        <dbReference type="EC" id="6.1.1.23"/>
    </reaction>
</comment>
<dbReference type="InParanoid" id="A0A263D3J4"/>
<dbReference type="PANTHER" id="PTHR22594">
    <property type="entry name" value="ASPARTYL/LYSYL-TRNA SYNTHETASE"/>
    <property type="match status" value="1"/>
</dbReference>
<keyword evidence="5 7" id="KW-0648">Protein biosynthesis</keyword>
<dbReference type="CDD" id="cd00777">
    <property type="entry name" value="AspRS_core"/>
    <property type="match status" value="1"/>
</dbReference>
<dbReference type="InterPro" id="IPR012340">
    <property type="entry name" value="NA-bd_OB-fold"/>
</dbReference>
<dbReference type="OrthoDB" id="9802326at2"/>
<dbReference type="FunCoup" id="A0A263D3J4">
    <property type="interactions" value="449"/>
</dbReference>
<reference evidence="10 11" key="1">
    <citation type="submission" date="2017-07" db="EMBL/GenBank/DDBJ databases">
        <title>Amycolatopsis antarcticus sp. nov., isolated from the surface of an Antarcticus brown macroalga.</title>
        <authorList>
            <person name="Wang J."/>
            <person name="Leiva S."/>
            <person name="Huang J."/>
            <person name="Huang Y."/>
        </authorList>
    </citation>
    <scope>NUCLEOTIDE SEQUENCE [LARGE SCALE GENOMIC DNA]</scope>
    <source>
        <strain evidence="10 11">AU-G6</strain>
    </source>
</reference>
<evidence type="ECO:0000256" key="4">
    <source>
        <dbReference type="ARBA" id="ARBA00022840"/>
    </source>
</evidence>
<dbReference type="GO" id="GO:0004815">
    <property type="term" value="F:aspartate-tRNA ligase activity"/>
    <property type="evidence" value="ECO:0007669"/>
    <property type="project" value="UniProtKB-UniRule"/>
</dbReference>
<evidence type="ECO:0000259" key="9">
    <source>
        <dbReference type="PROSITE" id="PS50862"/>
    </source>
</evidence>
<evidence type="ECO:0000256" key="3">
    <source>
        <dbReference type="ARBA" id="ARBA00022741"/>
    </source>
</evidence>
<feature type="region of interest" description="Aspartate" evidence="7">
    <location>
        <begin position="196"/>
        <end position="199"/>
    </location>
</feature>
<dbReference type="InterPro" id="IPR004115">
    <property type="entry name" value="GAD-like_sf"/>
</dbReference>
<keyword evidence="3 7" id="KW-0547">Nucleotide-binding</keyword>
<dbReference type="InterPro" id="IPR045864">
    <property type="entry name" value="aa-tRNA-synth_II/BPL/LPL"/>
</dbReference>
<keyword evidence="4 7" id="KW-0067">ATP-binding</keyword>
<comment type="similarity">
    <text evidence="1 7">Belongs to the class-II aminoacyl-tRNA synthetase family. Type 1 subfamily.</text>
</comment>
<feature type="binding site" evidence="7">
    <location>
        <position position="172"/>
    </location>
    <ligand>
        <name>L-aspartate</name>
        <dbReference type="ChEBI" id="CHEBI:29991"/>
    </ligand>
</feature>
<feature type="domain" description="Aminoacyl-transfer RNA synthetases class-II family profile" evidence="9">
    <location>
        <begin position="139"/>
        <end position="554"/>
    </location>
</feature>
<keyword evidence="11" id="KW-1185">Reference proteome</keyword>
<dbReference type="InterPro" id="IPR047089">
    <property type="entry name" value="Asp-tRNA-ligase_1_N"/>
</dbReference>
<dbReference type="EC" id="6.1.1.23" evidence="7"/>
<accession>A0A263D3J4</accession>
<proteinExistence type="inferred from homology"/>
<keyword evidence="7" id="KW-0963">Cytoplasm</keyword>
<dbReference type="GO" id="GO:0050560">
    <property type="term" value="F:aspartate-tRNA(Asn) ligase activity"/>
    <property type="evidence" value="ECO:0007669"/>
    <property type="project" value="UniProtKB-EC"/>
</dbReference>
<dbReference type="InterPro" id="IPR006195">
    <property type="entry name" value="aa-tRNA-synth_II"/>
</dbReference>
<dbReference type="InterPro" id="IPR004524">
    <property type="entry name" value="Asp-tRNA-ligase_1"/>
</dbReference>
<name>A0A263D3J4_9PSEU</name>
<comment type="caution">
    <text evidence="10">The sequence shown here is derived from an EMBL/GenBank/DDBJ whole genome shotgun (WGS) entry which is preliminary data.</text>
</comment>
<dbReference type="PROSITE" id="PS50862">
    <property type="entry name" value="AA_TRNA_LIGASE_II"/>
    <property type="match status" value="1"/>
</dbReference>
<dbReference type="PANTHER" id="PTHR22594:SF5">
    <property type="entry name" value="ASPARTATE--TRNA LIGASE, MITOCHONDRIAL"/>
    <property type="match status" value="1"/>
</dbReference>
<dbReference type="RefSeq" id="WP_094862891.1">
    <property type="nucleotide sequence ID" value="NZ_NKYE01000006.1"/>
</dbReference>
<dbReference type="InterPro" id="IPR029351">
    <property type="entry name" value="GAD_dom"/>
</dbReference>
<dbReference type="Gene3D" id="3.30.1360.30">
    <property type="entry name" value="GAD-like domain"/>
    <property type="match status" value="1"/>
</dbReference>
<keyword evidence="6 7" id="KW-0030">Aminoacyl-tRNA synthetase</keyword>
<dbReference type="GO" id="GO:0006422">
    <property type="term" value="P:aspartyl-tRNA aminoacylation"/>
    <property type="evidence" value="ECO:0007669"/>
    <property type="project" value="UniProtKB-UniRule"/>
</dbReference>
<dbReference type="InterPro" id="IPR004364">
    <property type="entry name" value="Aa-tRNA-synt_II"/>
</dbReference>
<feature type="binding site" evidence="7">
    <location>
        <position position="481"/>
    </location>
    <ligand>
        <name>ATP</name>
        <dbReference type="ChEBI" id="CHEBI:30616"/>
    </ligand>
</feature>
<feature type="binding site" evidence="7">
    <location>
        <begin position="218"/>
        <end position="220"/>
    </location>
    <ligand>
        <name>ATP</name>
        <dbReference type="ChEBI" id="CHEBI:30616"/>
    </ligand>
</feature>
<dbReference type="InterPro" id="IPR047090">
    <property type="entry name" value="AspRS_core"/>
</dbReference>
<evidence type="ECO:0000313" key="11">
    <source>
        <dbReference type="Proteomes" id="UP000242444"/>
    </source>
</evidence>
<dbReference type="GO" id="GO:0005524">
    <property type="term" value="F:ATP binding"/>
    <property type="evidence" value="ECO:0007669"/>
    <property type="project" value="UniProtKB-UniRule"/>
</dbReference>
<comment type="subcellular location">
    <subcellularLocation>
        <location evidence="7">Cytoplasm</location>
    </subcellularLocation>
</comment>
<dbReference type="SUPFAM" id="SSF50249">
    <property type="entry name" value="Nucleic acid-binding proteins"/>
    <property type="match status" value="1"/>
</dbReference>
<feature type="site" description="Important for tRNA non-discrimination" evidence="7">
    <location>
        <position position="80"/>
    </location>
</feature>
<dbReference type="PRINTS" id="PR01042">
    <property type="entry name" value="TRNASYNTHASP"/>
</dbReference>
<feature type="binding site" evidence="7">
    <location>
        <position position="227"/>
    </location>
    <ligand>
        <name>ATP</name>
        <dbReference type="ChEBI" id="CHEBI:30616"/>
    </ligand>
</feature>
<feature type="binding site" evidence="7">
    <location>
        <position position="447"/>
    </location>
    <ligand>
        <name>L-aspartate</name>
        <dbReference type="ChEBI" id="CHEBI:29991"/>
    </ligand>
</feature>
<dbReference type="NCBIfam" id="TIGR00459">
    <property type="entry name" value="aspS_bact"/>
    <property type="match status" value="1"/>
</dbReference>
<evidence type="ECO:0000256" key="1">
    <source>
        <dbReference type="ARBA" id="ARBA00006303"/>
    </source>
</evidence>
<dbReference type="SUPFAM" id="SSF55261">
    <property type="entry name" value="GAD domain-like"/>
    <property type="match status" value="1"/>
</dbReference>
<dbReference type="GO" id="GO:0003676">
    <property type="term" value="F:nucleic acid binding"/>
    <property type="evidence" value="ECO:0007669"/>
    <property type="project" value="InterPro"/>
</dbReference>
<feature type="site" description="Important for tRNA non-discrimination" evidence="7">
    <location>
        <position position="31"/>
    </location>
</feature>
<evidence type="ECO:0000313" key="10">
    <source>
        <dbReference type="EMBL" id="OZM73033.1"/>
    </source>
</evidence>
<feature type="binding site" evidence="7">
    <location>
        <position position="488"/>
    </location>
    <ligand>
        <name>L-aspartate</name>
        <dbReference type="ChEBI" id="CHEBI:29991"/>
    </ligand>
</feature>
<dbReference type="GO" id="GO:0005737">
    <property type="term" value="C:cytoplasm"/>
    <property type="evidence" value="ECO:0007669"/>
    <property type="project" value="UniProtKB-SubCell"/>
</dbReference>